<dbReference type="OrthoDB" id="5313079at2759"/>
<dbReference type="AlphaFoldDB" id="A0A167ENM0"/>
<feature type="transmembrane region" description="Helical" evidence="1">
    <location>
        <begin position="270"/>
        <end position="293"/>
    </location>
</feature>
<dbReference type="SUPFAM" id="SSF48097">
    <property type="entry name" value="Regulator of G-protein signaling, RGS"/>
    <property type="match status" value="1"/>
</dbReference>
<dbReference type="STRING" id="1081105.A0A167ENM0"/>
<dbReference type="EMBL" id="AZHC01000010">
    <property type="protein sequence ID" value="OAA44204.1"/>
    <property type="molecule type" value="Genomic_DNA"/>
</dbReference>
<evidence type="ECO:0000256" key="1">
    <source>
        <dbReference type="SAM" id="Phobius"/>
    </source>
</evidence>
<feature type="transmembrane region" description="Helical" evidence="1">
    <location>
        <begin position="60"/>
        <end position="78"/>
    </location>
</feature>
<keyword evidence="1" id="KW-1133">Transmembrane helix</keyword>
<keyword evidence="3" id="KW-1185">Reference proteome</keyword>
<keyword evidence="1" id="KW-0812">Transmembrane</keyword>
<evidence type="ECO:0000313" key="2">
    <source>
        <dbReference type="EMBL" id="OAA44204.1"/>
    </source>
</evidence>
<dbReference type="InterPro" id="IPR044926">
    <property type="entry name" value="RGS_subdomain_2"/>
</dbReference>
<gene>
    <name evidence="2" type="ORF">NOR_03932</name>
</gene>
<feature type="transmembrane region" description="Helical" evidence="1">
    <location>
        <begin position="239"/>
        <end position="258"/>
    </location>
</feature>
<proteinExistence type="predicted"/>
<feature type="transmembrane region" description="Helical" evidence="1">
    <location>
        <begin position="305"/>
        <end position="330"/>
    </location>
</feature>
<feature type="transmembrane region" description="Helical" evidence="1">
    <location>
        <begin position="98"/>
        <end position="120"/>
    </location>
</feature>
<reference evidence="2 3" key="1">
    <citation type="journal article" date="2016" name="Genome Biol. Evol.">
        <title>Divergent and convergent evolution of fungal pathogenicity.</title>
        <authorList>
            <person name="Shang Y."/>
            <person name="Xiao G."/>
            <person name="Zheng P."/>
            <person name="Cen K."/>
            <person name="Zhan S."/>
            <person name="Wang C."/>
        </authorList>
    </citation>
    <scope>NUCLEOTIDE SEQUENCE [LARGE SCALE GENOMIC DNA]</scope>
    <source>
        <strain evidence="2 3">RCEF 4871</strain>
    </source>
</reference>
<accession>A0A167ENM0</accession>
<protein>
    <submittedName>
        <fullName evidence="2">Regulator of G protein signaling superfamily</fullName>
    </submittedName>
</protein>
<evidence type="ECO:0000313" key="3">
    <source>
        <dbReference type="Proteomes" id="UP000243498"/>
    </source>
</evidence>
<organism evidence="2 3">
    <name type="scientific">Metarhizium rileyi (strain RCEF 4871)</name>
    <name type="common">Nomuraea rileyi</name>
    <dbReference type="NCBI Taxonomy" id="1649241"/>
    <lineage>
        <taxon>Eukaryota</taxon>
        <taxon>Fungi</taxon>
        <taxon>Dikarya</taxon>
        <taxon>Ascomycota</taxon>
        <taxon>Pezizomycotina</taxon>
        <taxon>Sordariomycetes</taxon>
        <taxon>Hypocreomycetidae</taxon>
        <taxon>Hypocreales</taxon>
        <taxon>Clavicipitaceae</taxon>
        <taxon>Metarhizium</taxon>
    </lineage>
</organism>
<name>A0A167ENM0_METRR</name>
<feature type="transmembrane region" description="Helical" evidence="1">
    <location>
        <begin position="189"/>
        <end position="207"/>
    </location>
</feature>
<keyword evidence="1" id="KW-0472">Membrane</keyword>
<sequence length="596" mass="67407">MASPDVLHMSIYDMPTTPPLWDKVGRFYIGFCSTWTVLLLSGMVFCAVNRKNNAMLRIRGLPLSFGAVILLHSYWILAQVTYPIGRSIPVVVAYDIQYFFMGIYFPLGIALFHASNLRFLHVAKLQRQFTHPSTSHGSLPGRAPSIRYTWRIMLFIGIGMLAQVCTERNGEVKLLVGLCSELARLTRRFLSKVLLTVGMWLACMKYHPTYGLPGTQIKGTTLPEQLVDLGRGWEWWPSVLWQVIWTWIVAPYLIWRAWGIRDTMGWRRQTIACCLANLHATPMFLVASYVPAFEKVNVYFSPSQWIHLSIMILEIFTVFVPVFQVIRMWFVRKKVARSNARWETASLSSGISQSLTSECKSSTQSLSEKGKALDYLDEELGDRLLTMTALDHVLRDNPGPLQDFSALNDFSGENIAFLTRMAGWKASWPVMPVVGEQVLDVYNEALAIYSDFISPRDAEFPLNLSSRELKYLEDVFEQAARALFGEEESNPATPFDIEAPTSPSRVASRFGTGGLVRFRYRGEIPAGFGLGVFDRVQSHIKYLVLTNTWPRFVSEMQSRRRWSETGRSVLTQRSAQSGGSSQLSARLTTLLGDLGL</sequence>
<dbReference type="Gene3D" id="1.10.167.10">
    <property type="entry name" value="Regulator of G-protein Signalling 4, domain 2"/>
    <property type="match status" value="1"/>
</dbReference>
<feature type="transmembrane region" description="Helical" evidence="1">
    <location>
        <begin position="27"/>
        <end position="48"/>
    </location>
</feature>
<dbReference type="Proteomes" id="UP000243498">
    <property type="component" value="Unassembled WGS sequence"/>
</dbReference>
<dbReference type="InterPro" id="IPR036305">
    <property type="entry name" value="RGS_sf"/>
</dbReference>
<dbReference type="OMA" id="YWILAQI"/>
<comment type="caution">
    <text evidence="2">The sequence shown here is derived from an EMBL/GenBank/DDBJ whole genome shotgun (WGS) entry which is preliminary data.</text>
</comment>